<dbReference type="EMBL" id="BTSY01000005">
    <property type="protein sequence ID" value="GMT30689.1"/>
    <property type="molecule type" value="Genomic_DNA"/>
</dbReference>
<dbReference type="Proteomes" id="UP001432322">
    <property type="component" value="Unassembled WGS sequence"/>
</dbReference>
<accession>A0AAV5WJ00</accession>
<feature type="non-terminal residue" evidence="3">
    <location>
        <position position="1"/>
    </location>
</feature>
<reference evidence="3" key="1">
    <citation type="submission" date="2023-10" db="EMBL/GenBank/DDBJ databases">
        <title>Genome assembly of Pristionchus species.</title>
        <authorList>
            <person name="Yoshida K."/>
            <person name="Sommer R.J."/>
        </authorList>
    </citation>
    <scope>NUCLEOTIDE SEQUENCE</scope>
    <source>
        <strain evidence="3">RS5133</strain>
    </source>
</reference>
<feature type="region of interest" description="Disordered" evidence="2">
    <location>
        <begin position="327"/>
        <end position="347"/>
    </location>
</feature>
<feature type="compositionally biased region" description="Acidic residues" evidence="2">
    <location>
        <begin position="274"/>
        <end position="290"/>
    </location>
</feature>
<protein>
    <submittedName>
        <fullName evidence="3">Uncharacterized protein</fullName>
    </submittedName>
</protein>
<keyword evidence="4" id="KW-1185">Reference proteome</keyword>
<comment type="caution">
    <text evidence="3">The sequence shown here is derived from an EMBL/GenBank/DDBJ whole genome shotgun (WGS) entry which is preliminary data.</text>
</comment>
<feature type="compositionally biased region" description="Pro residues" evidence="2">
    <location>
        <begin position="43"/>
        <end position="52"/>
    </location>
</feature>
<dbReference type="PANTHER" id="PTHR48125:SF12">
    <property type="entry name" value="AT HOOK TRANSCRIPTION FACTOR FAMILY-RELATED"/>
    <property type="match status" value="1"/>
</dbReference>
<dbReference type="PANTHER" id="PTHR48125">
    <property type="entry name" value="LP07818P1"/>
    <property type="match status" value="1"/>
</dbReference>
<keyword evidence="1" id="KW-0175">Coiled coil</keyword>
<evidence type="ECO:0000313" key="4">
    <source>
        <dbReference type="Proteomes" id="UP001432322"/>
    </source>
</evidence>
<name>A0AAV5WJ00_9BILA</name>
<evidence type="ECO:0000256" key="1">
    <source>
        <dbReference type="SAM" id="Coils"/>
    </source>
</evidence>
<feature type="coiled-coil region" evidence="1">
    <location>
        <begin position="192"/>
        <end position="219"/>
    </location>
</feature>
<proteinExistence type="predicted"/>
<feature type="region of interest" description="Disordered" evidence="2">
    <location>
        <begin position="1"/>
        <end position="116"/>
    </location>
</feature>
<evidence type="ECO:0000313" key="3">
    <source>
        <dbReference type="EMBL" id="GMT30689.1"/>
    </source>
</evidence>
<gene>
    <name evidence="3" type="ORF">PFISCL1PPCAC_21986</name>
</gene>
<sequence>PPKTTHKSPIATAPVDLATSPPFKRGRGRPPKGLPPLSSNLPLPAPATPSPIPVCSSTLEPSPTFATPFLPSPSSGHVDDTPLFKTPAPAACTGSRSTRSSLSLTTPATRRHKNTEPYMASLEARYINRHAPDYESISAERVHALDAALPPLEGQPLRLPGEPQPVAATAAEAPPSALAAAAAESADGEGGLAALAAALAAAKAAAAEKERRRKEEEARTPIVLREGWGYKIGATKWRAVHDPTRKTPVPKQPPVPAAASAFAALPPVKSEDQAAADELEEDDEEYEEDDVTGKPLVYIDVHPTEYGPATKPPTTKRAREKLVASMRRKHRAKVQQQDEENGSPKKYRMKSDAWKRIKYGDRVAAEVVKKVYDERMEQMADTACAENIGMLIKIIEQQVDSQLPEEHEYTTNGFEAEVVTTFQRDQMGNFERKRFKPDHVLIATSDFEEIHAIVSRMRVGRRKWMRVQARMAADETVRAAQRAKKERFNIRQREIMAAMSPERKAAYNKKKAAEQRARKMELLEKDPEALAAYHAKKDHSAKRRLAQLEKDRMLLEMAPPDDPEERRRIRRRIQAAEATEEQRARWKERDRGYGRKKREKEATMDPEELAEERRLKRERWAALADLPPKERVKAQQRQYQAAHKAKRAARRAEAAARGSPLSPSPPRKRRRKRVKMEEEDEDGDGSIIKREMITGDPEVDEEYADGQQEQMSFDYGAMTKQETSYEENMTAVQAIESPSPSRPDAVHHHYAHSYHDYAHHHHEMEEEDQEGMGADDDGDVDVMHIEDPGPSPVPQQMQLQQHERYYRQQQPQQRQMLQQQRYATADLEAELIQLRKDVAWSDKAIHNSRVEVDRLRNEADNLDIAIEQELVTQMERKRRIALLTTMWREEHTEDSQG</sequence>
<organism evidence="3 4">
    <name type="scientific">Pristionchus fissidentatus</name>
    <dbReference type="NCBI Taxonomy" id="1538716"/>
    <lineage>
        <taxon>Eukaryota</taxon>
        <taxon>Metazoa</taxon>
        <taxon>Ecdysozoa</taxon>
        <taxon>Nematoda</taxon>
        <taxon>Chromadorea</taxon>
        <taxon>Rhabditida</taxon>
        <taxon>Rhabditina</taxon>
        <taxon>Diplogasteromorpha</taxon>
        <taxon>Diplogasteroidea</taxon>
        <taxon>Neodiplogasteridae</taxon>
        <taxon>Pristionchus</taxon>
    </lineage>
</organism>
<evidence type="ECO:0000256" key="2">
    <source>
        <dbReference type="SAM" id="MobiDB-lite"/>
    </source>
</evidence>
<feature type="compositionally biased region" description="Basic and acidic residues" evidence="2">
    <location>
        <begin position="611"/>
        <end position="620"/>
    </location>
</feature>
<dbReference type="AlphaFoldDB" id="A0AAV5WJ00"/>
<feature type="compositionally biased region" description="Low complexity" evidence="2">
    <location>
        <begin position="93"/>
        <end position="108"/>
    </location>
</feature>
<feature type="compositionally biased region" description="Basic and acidic residues" evidence="2">
    <location>
        <begin position="580"/>
        <end position="603"/>
    </location>
</feature>
<feature type="region of interest" description="Disordered" evidence="2">
    <location>
        <begin position="268"/>
        <end position="292"/>
    </location>
</feature>
<feature type="compositionally biased region" description="Polar residues" evidence="2">
    <location>
        <begin position="55"/>
        <end position="65"/>
    </location>
</feature>
<feature type="coiled-coil region" evidence="1">
    <location>
        <begin position="845"/>
        <end position="872"/>
    </location>
</feature>
<feature type="region of interest" description="Disordered" evidence="2">
    <location>
        <begin position="575"/>
        <end position="690"/>
    </location>
</feature>